<dbReference type="GO" id="GO:0006508">
    <property type="term" value="P:proteolysis"/>
    <property type="evidence" value="ECO:0007669"/>
    <property type="project" value="InterPro"/>
</dbReference>
<keyword evidence="1" id="KW-0472">Membrane</keyword>
<dbReference type="GO" id="GO:0005524">
    <property type="term" value="F:ATP binding"/>
    <property type="evidence" value="ECO:0007669"/>
    <property type="project" value="InterPro"/>
</dbReference>
<name>A0AA96WLG5_9CYAN</name>
<dbReference type="SUPFAM" id="SSF47090">
    <property type="entry name" value="PGBD-like"/>
    <property type="match status" value="1"/>
</dbReference>
<feature type="transmembrane region" description="Helical" evidence="1">
    <location>
        <begin position="41"/>
        <end position="59"/>
    </location>
</feature>
<keyword evidence="1" id="KW-0812">Transmembrane</keyword>
<dbReference type="Pfam" id="PF01471">
    <property type="entry name" value="PG_binding_1"/>
    <property type="match status" value="1"/>
</dbReference>
<feature type="domain" description="Peptidase C39" evidence="2">
    <location>
        <begin position="145"/>
        <end position="272"/>
    </location>
</feature>
<dbReference type="PROSITE" id="PS50990">
    <property type="entry name" value="PEPTIDASE_C39"/>
    <property type="match status" value="1"/>
</dbReference>
<feature type="transmembrane region" description="Helical" evidence="1">
    <location>
        <begin position="79"/>
        <end position="97"/>
    </location>
</feature>
<dbReference type="InterPro" id="IPR036366">
    <property type="entry name" value="PGBDSf"/>
</dbReference>
<evidence type="ECO:0000313" key="3">
    <source>
        <dbReference type="EMBL" id="WNZ26825.1"/>
    </source>
</evidence>
<dbReference type="InterPro" id="IPR036365">
    <property type="entry name" value="PGBD-like_sf"/>
</dbReference>
<dbReference type="Gene3D" id="1.10.101.10">
    <property type="entry name" value="PGBD-like superfamily/PGBD"/>
    <property type="match status" value="1"/>
</dbReference>
<dbReference type="AlphaFoldDB" id="A0AA96WLG5"/>
<dbReference type="EMBL" id="CP053586">
    <property type="protein sequence ID" value="WNZ26825.1"/>
    <property type="molecule type" value="Genomic_DNA"/>
</dbReference>
<dbReference type="Pfam" id="PF03412">
    <property type="entry name" value="Peptidase_C39"/>
    <property type="match status" value="1"/>
</dbReference>
<gene>
    <name evidence="3" type="ORF">HJG54_27200</name>
</gene>
<dbReference type="GO" id="GO:0016020">
    <property type="term" value="C:membrane"/>
    <property type="evidence" value="ECO:0007669"/>
    <property type="project" value="InterPro"/>
</dbReference>
<dbReference type="InterPro" id="IPR005074">
    <property type="entry name" value="Peptidase_C39"/>
</dbReference>
<dbReference type="Gene3D" id="3.90.70.10">
    <property type="entry name" value="Cysteine proteinases"/>
    <property type="match status" value="1"/>
</dbReference>
<dbReference type="GO" id="GO:0008233">
    <property type="term" value="F:peptidase activity"/>
    <property type="evidence" value="ECO:0007669"/>
    <property type="project" value="InterPro"/>
</dbReference>
<evidence type="ECO:0000259" key="2">
    <source>
        <dbReference type="PROSITE" id="PS50990"/>
    </source>
</evidence>
<accession>A0AA96WLG5</accession>
<feature type="transmembrane region" description="Helical" evidence="1">
    <location>
        <begin position="103"/>
        <end position="127"/>
    </location>
</feature>
<sequence length="362" mass="39744">MGFVVTLLLGSLAIVWGMRWGRFLVRKGATANNLFIGRNIESIAFLGLYLGLLVLALHLPQLQILPLEWRVYGMRITWIIMRVLLLGFCGVAFVVSWKTARMQVIAVVLLGLIGLGSFTTAEAYFLAPIYSMLEDNLQPNGIFRQTSNSSCAPAALATILRRWQIDATESSIAKLAETSRLGTSMPQLIVAARALGMDGIELASTWEQMQRINRPGVLATWLYSDTGRGPHAVGIVAITDDTVTIADPAFGKLYQLDQAQFRHIWRNQYVPIFPPADLILAPEQAADYLHRLGYVQQKTNLSTQELAAAIQQFQTAVGVAATGKLNPETVLLLRGAFLTEGPTLNTLESNEPANSKSSRSLF</sequence>
<organism evidence="3">
    <name type="scientific">Leptolyngbya sp. NK1-12</name>
    <dbReference type="NCBI Taxonomy" id="2547451"/>
    <lineage>
        <taxon>Bacteria</taxon>
        <taxon>Bacillati</taxon>
        <taxon>Cyanobacteriota</taxon>
        <taxon>Cyanophyceae</taxon>
        <taxon>Leptolyngbyales</taxon>
        <taxon>Leptolyngbyaceae</taxon>
        <taxon>Leptolyngbya group</taxon>
        <taxon>Leptolyngbya</taxon>
    </lineage>
</organism>
<keyword evidence="1" id="KW-1133">Transmembrane helix</keyword>
<protein>
    <recommendedName>
        <fullName evidence="2">Peptidase C39 domain-containing protein</fullName>
    </recommendedName>
</protein>
<evidence type="ECO:0000256" key="1">
    <source>
        <dbReference type="SAM" id="Phobius"/>
    </source>
</evidence>
<reference evidence="3" key="1">
    <citation type="submission" date="2020-05" db="EMBL/GenBank/DDBJ databases">
        <authorList>
            <person name="Zhu T."/>
            <person name="Keshari N."/>
            <person name="Lu X."/>
        </authorList>
    </citation>
    <scope>NUCLEOTIDE SEQUENCE</scope>
    <source>
        <strain evidence="3">NK1-12</strain>
    </source>
</reference>
<proteinExistence type="predicted"/>
<dbReference type="InterPro" id="IPR002477">
    <property type="entry name" value="Peptidoglycan-bd-like"/>
</dbReference>